<evidence type="ECO:0000313" key="4">
    <source>
        <dbReference type="EMBL" id="QED55404.1"/>
    </source>
</evidence>
<protein>
    <submittedName>
        <fullName evidence="4">RNA-dependent RNA polymerase</fullName>
    </submittedName>
</protein>
<evidence type="ECO:0000256" key="2">
    <source>
        <dbReference type="ARBA" id="ARBA00022679"/>
    </source>
</evidence>
<organism evidence="4 5">
    <name type="scientific">Heterobasidion mitovirus 2</name>
    <dbReference type="NCBI Taxonomy" id="2603542"/>
    <lineage>
        <taxon>Viruses</taxon>
        <taxon>Riboviria</taxon>
        <taxon>Orthornavirae</taxon>
        <taxon>Lenarviricota</taxon>
        <taxon>Howeltoviricetes</taxon>
        <taxon>Cryppavirales</taxon>
        <taxon>Mitoviridae</taxon>
        <taxon>Unuamitovirus</taxon>
        <taxon>Unuamitovirus hean2</taxon>
    </lineage>
</organism>
<dbReference type="RefSeq" id="YP_010799972.1">
    <property type="nucleotide sequence ID" value="NC_076717.1"/>
</dbReference>
<evidence type="ECO:0000256" key="3">
    <source>
        <dbReference type="ARBA" id="ARBA00022695"/>
    </source>
</evidence>
<evidence type="ECO:0000256" key="1">
    <source>
        <dbReference type="ARBA" id="ARBA00022484"/>
    </source>
</evidence>
<keyword evidence="2" id="KW-0808">Transferase</keyword>
<dbReference type="EMBL" id="MN058206">
    <property type="protein sequence ID" value="QED55404.1"/>
    <property type="molecule type" value="Genomic_RNA"/>
</dbReference>
<dbReference type="InterPro" id="IPR043502">
    <property type="entry name" value="DNA/RNA_pol_sf"/>
</dbReference>
<keyword evidence="1 4" id="KW-0696">RNA-directed RNA polymerase</keyword>
<gene>
    <name evidence="4" type="primary">RdRp</name>
</gene>
<name>A0ABX5YET3_9VIRU</name>
<dbReference type="InterPro" id="IPR008686">
    <property type="entry name" value="RNA_pol_mitovir"/>
</dbReference>
<accession>A0ABX5YET3</accession>
<dbReference type="Proteomes" id="UP000830099">
    <property type="component" value="Segment"/>
</dbReference>
<dbReference type="SUPFAM" id="SSF56672">
    <property type="entry name" value="DNA/RNA polymerases"/>
    <property type="match status" value="1"/>
</dbReference>
<sequence>MSLLRRLCKVAQIILTQFGVVSSNESRFLVGRTYVLLSKRLEQRGLADMIAYNKSMRNYIMRYLLGNPILKSTDNIALHADGFPKDYHYMKPLLSSTEGIRAVMTVLTVTRAFSLPAEPNLATITQPSGMLDGVITDQDLAAAYRKLHVRAGIVKDWTDPHFSTKKGPQGQALLTSLSELTLLSPELLQYIKVIGGKSLSNLIDENLEGLDILERIKPKGFKPTKTGGYFSIAEWWKWLFPTKSKNLRKISYFGDKEGKTRVIAIFDYWSQTSLKPLHNCINSLLRAIPMDMTFNQGAFTQARLTPIPGHMLHSIDLTAATDRMPIALQRRVVEHLFNSAEKAAAWTELMVGQDFKVVLPSKEVLTVKYAAGQPMGAYSSWPTMALTHHIIVQIAAMRAGVSHRLTISGKPNMEAFRDYILLGDDLRIDHDLVAREYKILISKLGMPYSEAKTHDSYHGFEFAKRWFYHGEEVTGFSISGLLSVWKSYPLLINFLDNQASHGWKLPLERHPDLILQLHKLIKGDSFIYNKTHSMIKLYKLFHWVRDIKNISTFTEERILEIMVNILEILNSEFGIRPLDKALILQRARETLEQVYSESKRNLVEKDLLTFQKEAYRVNARLNNFLKDRLKEARVDQTTRDFLLETVSVVLNWNNPIVMCLNRLIDQSINFLTNYWDPDVSSDFLFREGLSKYSITKGIFSMRSSTSITLAESAILKESLTVFRKRFQSDVGLLPTETKERDLSTASDGINTISKVP</sequence>
<dbReference type="GeneID" id="80538427"/>
<dbReference type="Pfam" id="PF05919">
    <property type="entry name" value="Mitovir_RNA_pol"/>
    <property type="match status" value="1"/>
</dbReference>
<dbReference type="GO" id="GO:0003968">
    <property type="term" value="F:RNA-directed RNA polymerase activity"/>
    <property type="evidence" value="ECO:0007669"/>
    <property type="project" value="UniProtKB-KW"/>
</dbReference>
<keyword evidence="3" id="KW-0548">Nucleotidyltransferase</keyword>
<dbReference type="PANTHER" id="PTHR34456">
    <property type="entry name" value="MITOVIRUS RNA-DEPENDENT RNA POLYMERASE"/>
    <property type="match status" value="1"/>
</dbReference>
<proteinExistence type="predicted"/>
<reference evidence="4" key="1">
    <citation type="journal article" date="2019" name="Virus Res.">
        <title>Mitoviruses in the conifer root rot pathogens Heterobasidion annosum and H. parviporum.</title>
        <authorList>
            <person name="Vainio E.J."/>
        </authorList>
    </citation>
    <scope>NUCLEOTIDE SEQUENCE</scope>
    <source>
        <strain evidence="4">HetMV2-an1</strain>
    </source>
</reference>
<keyword evidence="5" id="KW-1185">Reference proteome</keyword>
<dbReference type="PANTHER" id="PTHR34456:SF13">
    <property type="entry name" value="REVERSE TRANSCRIPTASE DOMAIN-CONTAINING PROTEIN"/>
    <property type="match status" value="1"/>
</dbReference>
<evidence type="ECO:0000313" key="5">
    <source>
        <dbReference type="Proteomes" id="UP000830099"/>
    </source>
</evidence>